<dbReference type="EMBL" id="CAFAAP010000039">
    <property type="protein sequence ID" value="CAB4797980.1"/>
    <property type="molecule type" value="Genomic_DNA"/>
</dbReference>
<organism evidence="1">
    <name type="scientific">freshwater metagenome</name>
    <dbReference type="NCBI Taxonomy" id="449393"/>
    <lineage>
        <taxon>unclassified sequences</taxon>
        <taxon>metagenomes</taxon>
        <taxon>ecological metagenomes</taxon>
    </lineage>
</organism>
<dbReference type="AlphaFoldDB" id="A0A6J6XKT8"/>
<sequence length="186" mass="20733">MSHDDLLDTTCLEEQIAGFTRHKQKNIGIVTCKKKIINKDGKKVMPGFGLRGQSKIISGSFAIRKSIRSGRDVIAEPSFVLINTSSLKASGPFELPEFTPDIKMWFKILQKKDLYFIDKTLASYRISEQSTSSSVSKSQGAQFVALINEMMKTDSTIIGYINAKIGVIRSHLDSQLRRIITKISSS</sequence>
<name>A0A6J6XKT8_9ZZZZ</name>
<accession>A0A6J6XKT8</accession>
<reference evidence="1" key="1">
    <citation type="submission" date="2020-05" db="EMBL/GenBank/DDBJ databases">
        <authorList>
            <person name="Chiriac C."/>
            <person name="Salcher M."/>
            <person name="Ghai R."/>
            <person name="Kavagutti S V."/>
        </authorList>
    </citation>
    <scope>NUCLEOTIDE SEQUENCE</scope>
</reference>
<proteinExistence type="predicted"/>
<dbReference type="SUPFAM" id="SSF53448">
    <property type="entry name" value="Nucleotide-diphospho-sugar transferases"/>
    <property type="match status" value="1"/>
</dbReference>
<gene>
    <name evidence="1" type="ORF">UFOPK3026_00389</name>
</gene>
<dbReference type="Gene3D" id="3.90.550.10">
    <property type="entry name" value="Spore Coat Polysaccharide Biosynthesis Protein SpsA, Chain A"/>
    <property type="match status" value="1"/>
</dbReference>
<protein>
    <submittedName>
        <fullName evidence="1">Unannotated protein</fullName>
    </submittedName>
</protein>
<evidence type="ECO:0000313" key="1">
    <source>
        <dbReference type="EMBL" id="CAB4797980.1"/>
    </source>
</evidence>
<dbReference type="InterPro" id="IPR029044">
    <property type="entry name" value="Nucleotide-diphossugar_trans"/>
</dbReference>